<gene>
    <name evidence="2" type="ORF">IPOD504_LOCUS14318</name>
</gene>
<dbReference type="Proteomes" id="UP000837857">
    <property type="component" value="Chromosome 5"/>
</dbReference>
<dbReference type="EMBL" id="OW152817">
    <property type="protein sequence ID" value="CAH2068435.1"/>
    <property type="molecule type" value="Genomic_DNA"/>
</dbReference>
<sequence>MEFTSTLQQDLTAPRQAKFAALISLNNGRTPTEPNTGDAFQKPRRIPTSTELDTRHCHAKYPEPLTEAVSRSLLRGARYRCACGVASERTGRAEGPTPRESSVRSWPPRGTVIVRAAELVEPAADHGPRPALATLTT</sequence>
<name>A0ABN8IVZ0_9NEOP</name>
<feature type="region of interest" description="Disordered" evidence="1">
    <location>
        <begin position="88"/>
        <end position="109"/>
    </location>
</feature>
<feature type="non-terminal residue" evidence="2">
    <location>
        <position position="137"/>
    </location>
</feature>
<accession>A0ABN8IVZ0</accession>
<feature type="region of interest" description="Disordered" evidence="1">
    <location>
        <begin position="26"/>
        <end position="54"/>
    </location>
</feature>
<reference evidence="2" key="1">
    <citation type="submission" date="2022-03" db="EMBL/GenBank/DDBJ databases">
        <authorList>
            <person name="Martin H S."/>
        </authorList>
    </citation>
    <scope>NUCLEOTIDE SEQUENCE</scope>
</reference>
<evidence type="ECO:0000313" key="2">
    <source>
        <dbReference type="EMBL" id="CAH2068435.1"/>
    </source>
</evidence>
<feature type="compositionally biased region" description="Polar residues" evidence="1">
    <location>
        <begin position="26"/>
        <end position="35"/>
    </location>
</feature>
<evidence type="ECO:0000313" key="3">
    <source>
        <dbReference type="Proteomes" id="UP000837857"/>
    </source>
</evidence>
<protein>
    <submittedName>
        <fullName evidence="2">Uncharacterized protein</fullName>
    </submittedName>
</protein>
<proteinExistence type="predicted"/>
<organism evidence="2 3">
    <name type="scientific">Iphiclides podalirius</name>
    <name type="common">scarce swallowtail</name>
    <dbReference type="NCBI Taxonomy" id="110791"/>
    <lineage>
        <taxon>Eukaryota</taxon>
        <taxon>Metazoa</taxon>
        <taxon>Ecdysozoa</taxon>
        <taxon>Arthropoda</taxon>
        <taxon>Hexapoda</taxon>
        <taxon>Insecta</taxon>
        <taxon>Pterygota</taxon>
        <taxon>Neoptera</taxon>
        <taxon>Endopterygota</taxon>
        <taxon>Lepidoptera</taxon>
        <taxon>Glossata</taxon>
        <taxon>Ditrysia</taxon>
        <taxon>Papilionoidea</taxon>
        <taxon>Papilionidae</taxon>
        <taxon>Papilioninae</taxon>
        <taxon>Iphiclides</taxon>
    </lineage>
</organism>
<keyword evidence="3" id="KW-1185">Reference proteome</keyword>
<evidence type="ECO:0000256" key="1">
    <source>
        <dbReference type="SAM" id="MobiDB-lite"/>
    </source>
</evidence>